<dbReference type="EMBL" id="JBEPSB010000007">
    <property type="protein sequence ID" value="MET4560788.1"/>
    <property type="molecule type" value="Genomic_DNA"/>
</dbReference>
<protein>
    <submittedName>
        <fullName evidence="1">Uncharacterized protein</fullName>
    </submittedName>
</protein>
<sequence>MRRYLIAYKTWDDCECEEVERVNVIDNERDAIDIVAKIISDNNDELISITDFNLYSQQAKKLEIQLNKNMKLEIKEVGQ</sequence>
<reference evidence="1 2" key="1">
    <citation type="submission" date="2024-06" db="EMBL/GenBank/DDBJ databases">
        <title>Sorghum-associated microbial communities from plants grown in Nebraska, USA.</title>
        <authorList>
            <person name="Schachtman D."/>
        </authorList>
    </citation>
    <scope>NUCLEOTIDE SEQUENCE [LARGE SCALE GENOMIC DNA]</scope>
    <source>
        <strain evidence="1 2">736</strain>
    </source>
</reference>
<evidence type="ECO:0000313" key="2">
    <source>
        <dbReference type="Proteomes" id="UP001549363"/>
    </source>
</evidence>
<proteinExistence type="predicted"/>
<organism evidence="1 2">
    <name type="scientific">Lysinibacillus parviboronicapiens</name>
    <dbReference type="NCBI Taxonomy" id="436516"/>
    <lineage>
        <taxon>Bacteria</taxon>
        <taxon>Bacillati</taxon>
        <taxon>Bacillota</taxon>
        <taxon>Bacilli</taxon>
        <taxon>Bacillales</taxon>
        <taxon>Bacillaceae</taxon>
        <taxon>Lysinibacillus</taxon>
    </lineage>
</organism>
<gene>
    <name evidence="1" type="ORF">ABIA69_001932</name>
</gene>
<evidence type="ECO:0000313" key="1">
    <source>
        <dbReference type="EMBL" id="MET4560788.1"/>
    </source>
</evidence>
<name>A0ABV2PIK2_9BACI</name>
<dbReference type="RefSeq" id="WP_354471669.1">
    <property type="nucleotide sequence ID" value="NZ_JBEPSB010000007.1"/>
</dbReference>
<accession>A0ABV2PIK2</accession>
<dbReference type="Proteomes" id="UP001549363">
    <property type="component" value="Unassembled WGS sequence"/>
</dbReference>
<comment type="caution">
    <text evidence="1">The sequence shown here is derived from an EMBL/GenBank/DDBJ whole genome shotgun (WGS) entry which is preliminary data.</text>
</comment>
<keyword evidence="2" id="KW-1185">Reference proteome</keyword>